<keyword evidence="3 4" id="KW-0443">Lipid metabolism</keyword>
<keyword evidence="2 4" id="KW-0442">Lipid degradation</keyword>
<keyword evidence="1 4" id="KW-0378">Hydrolase</keyword>
<feature type="active site" description="Proton acceptor" evidence="4">
    <location>
        <position position="173"/>
    </location>
</feature>
<dbReference type="Gene3D" id="3.40.1090.10">
    <property type="entry name" value="Cytosolic phospholipase A2 catalytic domain"/>
    <property type="match status" value="2"/>
</dbReference>
<evidence type="ECO:0000256" key="2">
    <source>
        <dbReference type="ARBA" id="ARBA00022963"/>
    </source>
</evidence>
<dbReference type="InterPro" id="IPR016035">
    <property type="entry name" value="Acyl_Trfase/lysoPLipase"/>
</dbReference>
<evidence type="ECO:0000256" key="3">
    <source>
        <dbReference type="ARBA" id="ARBA00023098"/>
    </source>
</evidence>
<dbReference type="EMBL" id="ABAW02000017">
    <property type="protein sequence ID" value="EDP11894.1"/>
    <property type="molecule type" value="Genomic_DNA"/>
</dbReference>
<dbReference type="STRING" id="428127.EUBDOL_00451"/>
<dbReference type="PANTHER" id="PTHR14226">
    <property type="entry name" value="NEUROPATHY TARGET ESTERASE/SWISS CHEESE D.MELANOGASTER"/>
    <property type="match status" value="1"/>
</dbReference>
<dbReference type="PROSITE" id="PS51635">
    <property type="entry name" value="PNPLA"/>
    <property type="match status" value="1"/>
</dbReference>
<dbReference type="Proteomes" id="UP000004090">
    <property type="component" value="Unassembled WGS sequence"/>
</dbReference>
<evidence type="ECO:0000256" key="4">
    <source>
        <dbReference type="PROSITE-ProRule" id="PRU01161"/>
    </source>
</evidence>
<comment type="caution">
    <text evidence="4">Lacks conserved residue(s) required for the propagation of feature annotation.</text>
</comment>
<feature type="active site" description="Nucleophile" evidence="4">
    <location>
        <position position="53"/>
    </location>
</feature>
<proteinExistence type="predicted"/>
<dbReference type="InterPro" id="IPR002641">
    <property type="entry name" value="PNPLA_dom"/>
</dbReference>
<dbReference type="eggNOG" id="COG4667">
    <property type="taxonomic scope" value="Bacteria"/>
</dbReference>
<dbReference type="Pfam" id="PF01734">
    <property type="entry name" value="Patatin"/>
    <property type="match status" value="1"/>
</dbReference>
<dbReference type="InterPro" id="IPR045943">
    <property type="entry name" value="DUF6363"/>
</dbReference>
<dbReference type="InterPro" id="IPR050301">
    <property type="entry name" value="NTE"/>
</dbReference>
<gene>
    <name evidence="6" type="ORF">EUBDOL_00451</name>
</gene>
<evidence type="ECO:0000259" key="5">
    <source>
        <dbReference type="PROSITE" id="PS51635"/>
    </source>
</evidence>
<dbReference type="HOGENOM" id="CLU_048271_1_0_9"/>
<feature type="domain" description="PNPLA" evidence="5">
    <location>
        <begin position="20"/>
        <end position="186"/>
    </location>
</feature>
<evidence type="ECO:0000313" key="6">
    <source>
        <dbReference type="EMBL" id="EDP11894.1"/>
    </source>
</evidence>
<name>A8R913_9FIRM</name>
<dbReference type="CDD" id="cd07208">
    <property type="entry name" value="Pat_hypo_Ecoli_yjju_like"/>
    <property type="match status" value="1"/>
</dbReference>
<dbReference type="Pfam" id="PF19890">
    <property type="entry name" value="DUF6363"/>
    <property type="match status" value="1"/>
</dbReference>
<dbReference type="InterPro" id="IPR037483">
    <property type="entry name" value="YjjU-like"/>
</dbReference>
<dbReference type="AlphaFoldDB" id="A8R913"/>
<comment type="caution">
    <text evidence="6">The sequence shown here is derived from an EMBL/GenBank/DDBJ whole genome shotgun (WGS) entry which is preliminary data.</text>
</comment>
<reference evidence="6 7" key="2">
    <citation type="submission" date="2007-09" db="EMBL/GenBank/DDBJ databases">
        <authorList>
            <person name="Fulton L."/>
            <person name="Clifton S."/>
            <person name="Fulton B."/>
            <person name="Xu J."/>
            <person name="Minx P."/>
            <person name="Pepin K.H."/>
            <person name="Johnson M."/>
            <person name="Thiruvilangam P."/>
            <person name="Bhonagiri V."/>
            <person name="Nash W.E."/>
            <person name="Mardis E.R."/>
            <person name="Wilson R.K."/>
        </authorList>
    </citation>
    <scope>NUCLEOTIDE SEQUENCE [LARGE SCALE GENOMIC DNA]</scope>
    <source>
        <strain evidence="6 7">DSM 3991</strain>
    </source>
</reference>
<protein>
    <submittedName>
        <fullName evidence="6">Phospholipase, patatin family</fullName>
    </submittedName>
</protein>
<sequence>MRKEYNKTLRCKSMKKKIGLICEGGGTKAAYTCGVLQCFLDENINFPYTVGISAGAEVLVAFVSKQRERLKVAGVDAASNPKAIGLYPLLKERGVFGIQYVCKFIEELAPLDYQTFMENETELDIGLYNMDNDEVEYYGKEYLDPQEQILVQASCALFLLTRPYKWNGHTYMDAGLVDMIPIEQSIRKGMDKHIFISTKEENYVRKPAPSWQLRLSSLFYPGKKKVKENLRIRHENYNRQWGIVKKLEEEGKALVLRPSADYNVTRYTHDKDLLSRWMQLGYDDTKARIEEIRKFMEE</sequence>
<dbReference type="GO" id="GO:0016042">
    <property type="term" value="P:lipid catabolic process"/>
    <property type="evidence" value="ECO:0007669"/>
    <property type="project" value="UniProtKB-UniRule"/>
</dbReference>
<accession>A8R913</accession>
<dbReference type="GO" id="GO:0016787">
    <property type="term" value="F:hydrolase activity"/>
    <property type="evidence" value="ECO:0007669"/>
    <property type="project" value="UniProtKB-UniRule"/>
</dbReference>
<feature type="short sequence motif" description="GXSXG" evidence="4">
    <location>
        <begin position="51"/>
        <end position="55"/>
    </location>
</feature>
<reference evidence="6 7" key="1">
    <citation type="submission" date="2007-09" db="EMBL/GenBank/DDBJ databases">
        <title>Draft genome sequence of Eubacterium dolichum (DSM 3991).</title>
        <authorList>
            <person name="Sudarsanam P."/>
            <person name="Ley R."/>
            <person name="Guruge J."/>
            <person name="Turnbaugh P.J."/>
            <person name="Mahowald M."/>
            <person name="Liep D."/>
            <person name="Gordon J."/>
        </authorList>
    </citation>
    <scope>NUCLEOTIDE SEQUENCE [LARGE SCALE GENOMIC DNA]</scope>
    <source>
        <strain evidence="6 7">DSM 3991</strain>
    </source>
</reference>
<dbReference type="PANTHER" id="PTHR14226:SF25">
    <property type="entry name" value="PHOSPHOESTERASE"/>
    <property type="match status" value="1"/>
</dbReference>
<evidence type="ECO:0000313" key="7">
    <source>
        <dbReference type="Proteomes" id="UP000004090"/>
    </source>
</evidence>
<dbReference type="SUPFAM" id="SSF52151">
    <property type="entry name" value="FabD/lysophospholipase-like"/>
    <property type="match status" value="1"/>
</dbReference>
<evidence type="ECO:0000256" key="1">
    <source>
        <dbReference type="ARBA" id="ARBA00022801"/>
    </source>
</evidence>
<organism evidence="6 7">
    <name type="scientific">Amedibacillus dolichus DSM 3991</name>
    <dbReference type="NCBI Taxonomy" id="428127"/>
    <lineage>
        <taxon>Bacteria</taxon>
        <taxon>Bacillati</taxon>
        <taxon>Bacillota</taxon>
        <taxon>Erysipelotrichia</taxon>
        <taxon>Erysipelotrichales</taxon>
        <taxon>Erysipelotrichaceae</taxon>
        <taxon>Amedibacillus</taxon>
    </lineage>
</organism>